<feature type="chain" id="PRO_5028319602" evidence="2">
    <location>
        <begin position="25"/>
        <end position="384"/>
    </location>
</feature>
<dbReference type="EMBL" id="DSVL01000235">
    <property type="protein sequence ID" value="HFH29365.1"/>
    <property type="molecule type" value="Genomic_DNA"/>
</dbReference>
<dbReference type="PROSITE" id="PS51257">
    <property type="entry name" value="PROKAR_LIPOPROTEIN"/>
    <property type="match status" value="1"/>
</dbReference>
<evidence type="ECO:0000256" key="2">
    <source>
        <dbReference type="SAM" id="SignalP"/>
    </source>
</evidence>
<sequence length="384" mass="41445">MKHKVFVSALVGASLILLVLSSCASGPKPAAPTTEEPVAQTEPIKPAPEEKPAEVTDPSKLPPDQAAEVALAAAVARAEKSRKQAFDLEVPDTFAEDWKKAETLFMTGREKAQVKTQLSYTEAAKAYNDAADAYDTLALKALPLYAEARRQEIIKARADAVKAGADQLLPEQLAAADRVADRAQAEFDTGNYYTAATTAQEARSRYIILKTGLDAYAVQQEIDRRDFAKYDAGNYSLAQQKLQTSQEAYDAGDIASAQNNAEEALLRFRLALNKGREMNASGRGQAALAERQAAQDLKANVAVRSDFERAQAVYADADQAFKAEKYDEAADLYAEAEALFADVKNTAAEKRARALEAMQAAQQKISATEDAAKKADTVLEGGSR</sequence>
<name>A0A7C3IK80_9SPIR</name>
<gene>
    <name evidence="3" type="ORF">ENS59_07615</name>
</gene>
<feature type="region of interest" description="Disordered" evidence="1">
    <location>
        <begin position="365"/>
        <end position="384"/>
    </location>
</feature>
<keyword evidence="2" id="KW-0732">Signal</keyword>
<comment type="caution">
    <text evidence="3">The sequence shown here is derived from an EMBL/GenBank/DDBJ whole genome shotgun (WGS) entry which is preliminary data.</text>
</comment>
<accession>A0A7C3IK80</accession>
<feature type="region of interest" description="Disordered" evidence="1">
    <location>
        <begin position="26"/>
        <end position="62"/>
    </location>
</feature>
<protein>
    <submittedName>
        <fullName evidence="3">Uncharacterized protein</fullName>
    </submittedName>
</protein>
<feature type="compositionally biased region" description="Basic and acidic residues" evidence="1">
    <location>
        <begin position="370"/>
        <end position="384"/>
    </location>
</feature>
<dbReference type="AlphaFoldDB" id="A0A7C3IK80"/>
<proteinExistence type="predicted"/>
<feature type="signal peptide" evidence="2">
    <location>
        <begin position="1"/>
        <end position="24"/>
    </location>
</feature>
<evidence type="ECO:0000256" key="1">
    <source>
        <dbReference type="SAM" id="MobiDB-lite"/>
    </source>
</evidence>
<evidence type="ECO:0000313" key="3">
    <source>
        <dbReference type="EMBL" id="HFH29365.1"/>
    </source>
</evidence>
<reference evidence="3" key="1">
    <citation type="journal article" date="2020" name="mSystems">
        <title>Genome- and Community-Level Interaction Insights into Carbon Utilization and Element Cycling Functions of Hydrothermarchaeota in Hydrothermal Sediment.</title>
        <authorList>
            <person name="Zhou Z."/>
            <person name="Liu Y."/>
            <person name="Xu W."/>
            <person name="Pan J."/>
            <person name="Luo Z.H."/>
            <person name="Li M."/>
        </authorList>
    </citation>
    <scope>NUCLEOTIDE SEQUENCE [LARGE SCALE GENOMIC DNA]</scope>
    <source>
        <strain evidence="3">SpSt-503</strain>
    </source>
</reference>
<organism evidence="3">
    <name type="scientific">Gracilinema caldarium</name>
    <dbReference type="NCBI Taxonomy" id="215591"/>
    <lineage>
        <taxon>Bacteria</taxon>
        <taxon>Pseudomonadati</taxon>
        <taxon>Spirochaetota</taxon>
        <taxon>Spirochaetia</taxon>
        <taxon>Spirochaetales</taxon>
        <taxon>Breznakiellaceae</taxon>
        <taxon>Gracilinema</taxon>
    </lineage>
</organism>